<evidence type="ECO:0000313" key="2">
    <source>
        <dbReference type="Proteomes" id="UP001164390"/>
    </source>
</evidence>
<dbReference type="RefSeq" id="WP_271632826.1">
    <property type="nucleotide sequence ID" value="NZ_CP094970.1"/>
</dbReference>
<accession>A0AA46YJB9</accession>
<dbReference type="PANTHER" id="PTHR44147:SF2">
    <property type="entry name" value="DEHYDROGENASE_REDUCTASE SDR FAMILY MEMBER 1"/>
    <property type="match status" value="1"/>
</dbReference>
<dbReference type="PRINTS" id="PR00081">
    <property type="entry name" value="GDHRDH"/>
</dbReference>
<name>A0AA46YJB9_9ACTN</name>
<dbReference type="InterPro" id="IPR002347">
    <property type="entry name" value="SDR_fam"/>
</dbReference>
<dbReference type="PANTHER" id="PTHR44147">
    <property type="entry name" value="DEHYDROGENASE/REDUCTASE SDR FAMILY MEMBER 1"/>
    <property type="match status" value="1"/>
</dbReference>
<reference evidence="1" key="1">
    <citation type="submission" date="2022-01" db="EMBL/GenBank/DDBJ databases">
        <title>Nocardioidaceae gen. sp. A5X3R13.</title>
        <authorList>
            <person name="Lopez Marin M.A."/>
            <person name="Uhlik O."/>
        </authorList>
    </citation>
    <scope>NUCLEOTIDE SEQUENCE</scope>
    <source>
        <strain evidence="1">A5X3R13</strain>
    </source>
</reference>
<dbReference type="KEGG" id="sgrg:L0C25_16675"/>
<dbReference type="SUPFAM" id="SSF51735">
    <property type="entry name" value="NAD(P)-binding Rossmann-fold domains"/>
    <property type="match status" value="1"/>
</dbReference>
<gene>
    <name evidence="1" type="ORF">L0C25_16675</name>
</gene>
<dbReference type="NCBIfam" id="NF006159">
    <property type="entry name" value="PRK08303.1"/>
    <property type="match status" value="1"/>
</dbReference>
<organism evidence="1 2">
    <name type="scientific">Solicola gregarius</name>
    <dbReference type="NCBI Taxonomy" id="2908642"/>
    <lineage>
        <taxon>Bacteria</taxon>
        <taxon>Bacillati</taxon>
        <taxon>Actinomycetota</taxon>
        <taxon>Actinomycetes</taxon>
        <taxon>Propionibacteriales</taxon>
        <taxon>Nocardioidaceae</taxon>
        <taxon>Solicola</taxon>
    </lineage>
</organism>
<evidence type="ECO:0000313" key="1">
    <source>
        <dbReference type="EMBL" id="UYM04167.1"/>
    </source>
</evidence>
<dbReference type="EMBL" id="CP094970">
    <property type="protein sequence ID" value="UYM04167.1"/>
    <property type="molecule type" value="Genomic_DNA"/>
</dbReference>
<proteinExistence type="predicted"/>
<dbReference type="Pfam" id="PF13561">
    <property type="entry name" value="adh_short_C2"/>
    <property type="match status" value="1"/>
</dbReference>
<dbReference type="Proteomes" id="UP001164390">
    <property type="component" value="Chromosome"/>
</dbReference>
<dbReference type="InterPro" id="IPR036291">
    <property type="entry name" value="NAD(P)-bd_dom_sf"/>
</dbReference>
<keyword evidence="2" id="KW-1185">Reference proteome</keyword>
<sequence>MNDERPLSGRVALVAGATRGAGRAIAVELARAGAYVYATGRSSRVDGPSEIERPEMIEETGERMATAGGDGVALRVDHLEPTEVEALVQRIRDEHGRLDVLVNDIFGGDRYAQFGKKVWEHDLSGGLRMLRMGIDTHAITSHHALGLMIERPGGLVIEMTDGTFEYNTRYRDGVGMYYDLVKAAVQRLTLAQSEELKPYEGTAVAVTPGWLRSEMMLQIYGVTDDTWHDAVAKEPHFAISESPTYVARGVAALAADADRARYSGRSVSSGELARTYDLTDVDGSRPNAWAYVVEVQDTGRPANVAGYR</sequence>
<protein>
    <submittedName>
        <fullName evidence="1">SDR family oxidoreductase</fullName>
    </submittedName>
</protein>
<dbReference type="AlphaFoldDB" id="A0AA46YJB9"/>
<dbReference type="Gene3D" id="3.40.50.720">
    <property type="entry name" value="NAD(P)-binding Rossmann-like Domain"/>
    <property type="match status" value="1"/>
</dbReference>